<protein>
    <recommendedName>
        <fullName evidence="4">Large ribosomal subunit protein uL15</fullName>
    </recommendedName>
    <alternativeName>
        <fullName evidence="5">60S ribosomal protein L27a</fullName>
    </alternativeName>
</protein>
<keyword evidence="8" id="KW-1185">Reference proteome</keyword>
<sequence>LKVGREQLFSKRFRQLWSLVSEKTRTTYAERKDKAPVIDVVKAGYFKVLGKGLLPKQPVIVKAKFFSRTAERKIKGVGGACILVA</sequence>
<keyword evidence="2 6" id="KW-0689">Ribosomal protein</keyword>
<evidence type="ECO:0000256" key="3">
    <source>
        <dbReference type="ARBA" id="ARBA00023274"/>
    </source>
</evidence>
<evidence type="ECO:0000256" key="1">
    <source>
        <dbReference type="ARBA" id="ARBA00007320"/>
    </source>
</evidence>
<dbReference type="GO" id="GO:0022625">
    <property type="term" value="C:cytosolic large ribosomal subunit"/>
    <property type="evidence" value="ECO:0007669"/>
    <property type="project" value="TreeGrafter"/>
</dbReference>
<evidence type="ECO:0000313" key="9">
    <source>
        <dbReference type="WBParaSite" id="PEQ_0000134201-mRNA-1"/>
    </source>
</evidence>
<dbReference type="SUPFAM" id="SSF52080">
    <property type="entry name" value="Ribosomal proteins L15p and L18e"/>
    <property type="match status" value="1"/>
</dbReference>
<dbReference type="InterPro" id="IPR021131">
    <property type="entry name" value="Ribosomal_uL15/eL18"/>
</dbReference>
<reference evidence="9" key="1">
    <citation type="submission" date="2022-11" db="UniProtKB">
        <authorList>
            <consortium name="WormBaseParasite"/>
        </authorList>
    </citation>
    <scope>IDENTIFICATION</scope>
</reference>
<dbReference type="AlphaFoldDB" id="A0A914RHX4"/>
<keyword evidence="3 6" id="KW-0687">Ribonucleoprotein</keyword>
<dbReference type="PANTHER" id="PTHR11721:SF3">
    <property type="entry name" value="LARGE RIBOSOMAL SUBUNIT PROTEIN UL15"/>
    <property type="match status" value="1"/>
</dbReference>
<evidence type="ECO:0000256" key="2">
    <source>
        <dbReference type="ARBA" id="ARBA00022980"/>
    </source>
</evidence>
<dbReference type="GO" id="GO:0006412">
    <property type="term" value="P:translation"/>
    <property type="evidence" value="ECO:0007669"/>
    <property type="project" value="InterPro"/>
</dbReference>
<organism evidence="8 9">
    <name type="scientific">Parascaris equorum</name>
    <name type="common">Equine roundworm</name>
    <dbReference type="NCBI Taxonomy" id="6256"/>
    <lineage>
        <taxon>Eukaryota</taxon>
        <taxon>Metazoa</taxon>
        <taxon>Ecdysozoa</taxon>
        <taxon>Nematoda</taxon>
        <taxon>Chromadorea</taxon>
        <taxon>Rhabditida</taxon>
        <taxon>Spirurina</taxon>
        <taxon>Ascaridomorpha</taxon>
        <taxon>Ascaridoidea</taxon>
        <taxon>Ascarididae</taxon>
        <taxon>Parascaris</taxon>
    </lineage>
</organism>
<evidence type="ECO:0000259" key="7">
    <source>
        <dbReference type="Pfam" id="PF00828"/>
    </source>
</evidence>
<dbReference type="PROSITE" id="PS00475">
    <property type="entry name" value="RIBOSOMAL_L15"/>
    <property type="match status" value="1"/>
</dbReference>
<dbReference type="FunFam" id="3.100.10.10:FF:000002">
    <property type="entry name" value="60S ribosomal protein L27a"/>
    <property type="match status" value="1"/>
</dbReference>
<dbReference type="Gene3D" id="3.100.10.10">
    <property type="match status" value="1"/>
</dbReference>
<accession>A0A914RHX4</accession>
<dbReference type="PANTHER" id="PTHR11721">
    <property type="entry name" value="60S RIBOSOMAL PROTEIN L27A"/>
    <property type="match status" value="1"/>
</dbReference>
<name>A0A914RHX4_PAREQ</name>
<evidence type="ECO:0000256" key="5">
    <source>
        <dbReference type="ARBA" id="ARBA00035527"/>
    </source>
</evidence>
<comment type="similarity">
    <text evidence="1 6">Belongs to the universal ribosomal protein uL15 family.</text>
</comment>
<dbReference type="InterPro" id="IPR001196">
    <property type="entry name" value="Ribosomal_uL15_CS"/>
</dbReference>
<proteinExistence type="inferred from homology"/>
<feature type="domain" description="Large ribosomal subunit protein uL15/eL18" evidence="7">
    <location>
        <begin position="14"/>
        <end position="82"/>
    </location>
</feature>
<evidence type="ECO:0000256" key="6">
    <source>
        <dbReference type="RuleBase" id="RU003888"/>
    </source>
</evidence>
<dbReference type="Proteomes" id="UP000887564">
    <property type="component" value="Unplaced"/>
</dbReference>
<dbReference type="GO" id="GO:0003735">
    <property type="term" value="F:structural constituent of ribosome"/>
    <property type="evidence" value="ECO:0007669"/>
    <property type="project" value="InterPro"/>
</dbReference>
<evidence type="ECO:0000256" key="4">
    <source>
        <dbReference type="ARBA" id="ARBA00035200"/>
    </source>
</evidence>
<dbReference type="InterPro" id="IPR036227">
    <property type="entry name" value="Ribosomal_uL15/eL18_sf"/>
</dbReference>
<evidence type="ECO:0000313" key="8">
    <source>
        <dbReference type="Proteomes" id="UP000887564"/>
    </source>
</evidence>
<dbReference type="Pfam" id="PF00828">
    <property type="entry name" value="Ribosomal_L27A"/>
    <property type="match status" value="1"/>
</dbReference>
<dbReference type="WBParaSite" id="PEQ_0000134201-mRNA-1">
    <property type="protein sequence ID" value="PEQ_0000134201-mRNA-1"/>
    <property type="gene ID" value="PEQ_0000134201"/>
</dbReference>